<comment type="caution">
    <text evidence="8">The sequence shown here is derived from an EMBL/GenBank/DDBJ whole genome shotgun (WGS) entry which is preliminary data.</text>
</comment>
<accession>A0A7W9T3V0</accession>
<keyword evidence="4 6" id="KW-1133">Transmembrane helix</keyword>
<dbReference type="GO" id="GO:0005886">
    <property type="term" value="C:plasma membrane"/>
    <property type="evidence" value="ECO:0007669"/>
    <property type="project" value="UniProtKB-SubCell"/>
</dbReference>
<sequence length="94" mass="10346">MNKLVSSLTSNRSFTLTGILALLMSFALSSCGRTRNADGSLTTAGVIHLILAVYALFKLFQQPWSLGKKLIWGLIIFFFPFLGSLAFLLFGKDK</sequence>
<reference evidence="8 9" key="1">
    <citation type="submission" date="2020-08" db="EMBL/GenBank/DDBJ databases">
        <title>Genomic Encyclopedia of Type Strains, Phase IV (KMG-IV): sequencing the most valuable type-strain genomes for metagenomic binning, comparative biology and taxonomic classification.</title>
        <authorList>
            <person name="Goeker M."/>
        </authorList>
    </citation>
    <scope>NUCLEOTIDE SEQUENCE [LARGE SCALE GENOMIC DNA]</scope>
    <source>
        <strain evidence="8 9">DSM 26718</strain>
    </source>
</reference>
<evidence type="ECO:0000256" key="2">
    <source>
        <dbReference type="ARBA" id="ARBA00022475"/>
    </source>
</evidence>
<proteinExistence type="predicted"/>
<evidence type="ECO:0000256" key="4">
    <source>
        <dbReference type="ARBA" id="ARBA00022989"/>
    </source>
</evidence>
<keyword evidence="3 6" id="KW-0812">Transmembrane</keyword>
<dbReference type="PROSITE" id="PS51257">
    <property type="entry name" value="PROKAR_LIPOPROTEIN"/>
    <property type="match status" value="1"/>
</dbReference>
<keyword evidence="9" id="KW-1185">Reference proteome</keyword>
<evidence type="ECO:0000256" key="5">
    <source>
        <dbReference type="ARBA" id="ARBA00023136"/>
    </source>
</evidence>
<organism evidence="8 9">
    <name type="scientific">Hymenobacter luteus</name>
    <dbReference type="NCBI Taxonomy" id="1411122"/>
    <lineage>
        <taxon>Bacteria</taxon>
        <taxon>Pseudomonadati</taxon>
        <taxon>Bacteroidota</taxon>
        <taxon>Cytophagia</taxon>
        <taxon>Cytophagales</taxon>
        <taxon>Hymenobacteraceae</taxon>
        <taxon>Hymenobacter</taxon>
    </lineage>
</organism>
<evidence type="ECO:0000313" key="8">
    <source>
        <dbReference type="EMBL" id="MBB6061097.1"/>
    </source>
</evidence>
<comment type="subcellular location">
    <subcellularLocation>
        <location evidence="1">Cell membrane</location>
        <topology evidence="1">Multi-pass membrane protein</topology>
    </subcellularLocation>
</comment>
<keyword evidence="2" id="KW-1003">Cell membrane</keyword>
<evidence type="ECO:0000313" key="9">
    <source>
        <dbReference type="Proteomes" id="UP000532746"/>
    </source>
</evidence>
<dbReference type="Pfam" id="PF13396">
    <property type="entry name" value="PLDc_N"/>
    <property type="match status" value="1"/>
</dbReference>
<feature type="transmembrane region" description="Helical" evidence="6">
    <location>
        <begin position="69"/>
        <end position="90"/>
    </location>
</feature>
<dbReference type="RefSeq" id="WP_183405281.1">
    <property type="nucleotide sequence ID" value="NZ_JACHGG010000008.1"/>
</dbReference>
<dbReference type="Proteomes" id="UP000532746">
    <property type="component" value="Unassembled WGS sequence"/>
</dbReference>
<gene>
    <name evidence="8" type="ORF">HNQ93_003975</name>
</gene>
<evidence type="ECO:0000259" key="7">
    <source>
        <dbReference type="Pfam" id="PF13396"/>
    </source>
</evidence>
<dbReference type="AlphaFoldDB" id="A0A7W9T3V0"/>
<keyword evidence="5 6" id="KW-0472">Membrane</keyword>
<evidence type="ECO:0000256" key="1">
    <source>
        <dbReference type="ARBA" id="ARBA00004651"/>
    </source>
</evidence>
<dbReference type="InterPro" id="IPR027379">
    <property type="entry name" value="CLS_N"/>
</dbReference>
<feature type="transmembrane region" description="Helical" evidence="6">
    <location>
        <begin position="39"/>
        <end position="57"/>
    </location>
</feature>
<feature type="domain" description="Cardiolipin synthase N-terminal" evidence="7">
    <location>
        <begin position="50"/>
        <end position="91"/>
    </location>
</feature>
<dbReference type="EMBL" id="JACHGG010000008">
    <property type="protein sequence ID" value="MBB6061097.1"/>
    <property type="molecule type" value="Genomic_DNA"/>
</dbReference>
<evidence type="ECO:0000256" key="3">
    <source>
        <dbReference type="ARBA" id="ARBA00022692"/>
    </source>
</evidence>
<protein>
    <submittedName>
        <fullName evidence="8">FtsH-binding integral membrane protein</fullName>
    </submittedName>
</protein>
<name>A0A7W9T3V0_9BACT</name>
<evidence type="ECO:0000256" key="6">
    <source>
        <dbReference type="SAM" id="Phobius"/>
    </source>
</evidence>